<gene>
    <name evidence="2" type="ORF">P8C59_007126</name>
</gene>
<protein>
    <submittedName>
        <fullName evidence="2">Uncharacterized protein</fullName>
    </submittedName>
</protein>
<feature type="region of interest" description="Disordered" evidence="1">
    <location>
        <begin position="18"/>
        <end position="46"/>
    </location>
</feature>
<organism evidence="2 3">
    <name type="scientific">Phyllachora maydis</name>
    <dbReference type="NCBI Taxonomy" id="1825666"/>
    <lineage>
        <taxon>Eukaryota</taxon>
        <taxon>Fungi</taxon>
        <taxon>Dikarya</taxon>
        <taxon>Ascomycota</taxon>
        <taxon>Pezizomycotina</taxon>
        <taxon>Sordariomycetes</taxon>
        <taxon>Sordariomycetidae</taxon>
        <taxon>Phyllachorales</taxon>
        <taxon>Phyllachoraceae</taxon>
        <taxon>Phyllachora</taxon>
    </lineage>
</organism>
<dbReference type="Proteomes" id="UP001217918">
    <property type="component" value="Unassembled WGS sequence"/>
</dbReference>
<name>A0AAD9I9M3_9PEZI</name>
<evidence type="ECO:0000313" key="3">
    <source>
        <dbReference type="Proteomes" id="UP001217918"/>
    </source>
</evidence>
<reference evidence="2" key="1">
    <citation type="journal article" date="2023" name="Mol. Plant Microbe Interact.">
        <title>Elucidating the Obligate Nature and Biological Capacity of an Invasive Fungal Corn Pathogen.</title>
        <authorList>
            <person name="MacCready J.S."/>
            <person name="Roggenkamp E.M."/>
            <person name="Gdanetz K."/>
            <person name="Chilvers M.I."/>
        </authorList>
    </citation>
    <scope>NUCLEOTIDE SEQUENCE</scope>
    <source>
        <strain evidence="2">PM02</strain>
    </source>
</reference>
<evidence type="ECO:0000256" key="1">
    <source>
        <dbReference type="SAM" id="MobiDB-lite"/>
    </source>
</evidence>
<dbReference type="EMBL" id="JAQQPM010000006">
    <property type="protein sequence ID" value="KAK2072792.1"/>
    <property type="molecule type" value="Genomic_DNA"/>
</dbReference>
<proteinExistence type="predicted"/>
<dbReference type="AlphaFoldDB" id="A0AAD9I9M3"/>
<accession>A0AAD9I9M3</accession>
<keyword evidence="3" id="KW-1185">Reference proteome</keyword>
<sequence length="111" mass="13181">MLRERGKRYSKLVGFKRPRYTRSTAEKGQTWKPQGRSSHEPARRKQYYTDVEDQAIERFHPLFSFLVFFLRGDGSELAKMIQEAATPETTKPHRRILWSDRGHRMQVKNAD</sequence>
<evidence type="ECO:0000313" key="2">
    <source>
        <dbReference type="EMBL" id="KAK2072792.1"/>
    </source>
</evidence>
<comment type="caution">
    <text evidence="2">The sequence shown here is derived from an EMBL/GenBank/DDBJ whole genome shotgun (WGS) entry which is preliminary data.</text>
</comment>
<feature type="compositionally biased region" description="Polar residues" evidence="1">
    <location>
        <begin position="21"/>
        <end position="36"/>
    </location>
</feature>